<dbReference type="OrthoDB" id="3255642at2759"/>
<feature type="compositionally biased region" description="Polar residues" evidence="1">
    <location>
        <begin position="192"/>
        <end position="206"/>
    </location>
</feature>
<sequence length="263" mass="29790">MSFSPAALVSACEGECITGIRKALVGNYSVPFALASQNIADTIFSHLIPNGSSQPIAYISPIVEEYHRRAEDYMENTIFKTYFHGKCQDPVTNIDPPGCPNPDCPVVCGTPGSMVHFYPVFRYRAFNSTVNLWNEIIDTDSTQYKLVERAVLAAGTSSSSTPNRQRRTQLQLRRFLRFARPDWQDFEEQSQRKTTQLSADDQQDNSQLDKRDTDLKIKELRTYLRSFRQVLTTVCGGSVTGKTNNLPDCSWEQSFNEYILSFP</sequence>
<evidence type="ECO:0000256" key="1">
    <source>
        <dbReference type="SAM" id="MobiDB-lite"/>
    </source>
</evidence>
<accession>A0A409VGE3</accession>
<dbReference type="AlphaFoldDB" id="A0A409VGE3"/>
<feature type="region of interest" description="Disordered" evidence="1">
    <location>
        <begin position="186"/>
        <end position="210"/>
    </location>
</feature>
<protein>
    <submittedName>
        <fullName evidence="2">Uncharacterized protein</fullName>
    </submittedName>
</protein>
<comment type="caution">
    <text evidence="2">The sequence shown here is derived from an EMBL/GenBank/DDBJ whole genome shotgun (WGS) entry which is preliminary data.</text>
</comment>
<reference evidence="2 3" key="1">
    <citation type="journal article" date="2018" name="Evol. Lett.">
        <title>Horizontal gene cluster transfer increased hallucinogenic mushroom diversity.</title>
        <authorList>
            <person name="Reynolds H.T."/>
            <person name="Vijayakumar V."/>
            <person name="Gluck-Thaler E."/>
            <person name="Korotkin H.B."/>
            <person name="Matheny P.B."/>
            <person name="Slot J.C."/>
        </authorList>
    </citation>
    <scope>NUCLEOTIDE SEQUENCE [LARGE SCALE GENOMIC DNA]</scope>
    <source>
        <strain evidence="2 3">SRW20</strain>
    </source>
</reference>
<dbReference type="EMBL" id="NHYE01005655">
    <property type="protein sequence ID" value="PPQ65333.1"/>
    <property type="molecule type" value="Genomic_DNA"/>
</dbReference>
<dbReference type="STRING" id="231916.A0A409VGE3"/>
<keyword evidence="3" id="KW-1185">Reference proteome</keyword>
<organism evidence="2 3">
    <name type="scientific">Gymnopilus dilepis</name>
    <dbReference type="NCBI Taxonomy" id="231916"/>
    <lineage>
        <taxon>Eukaryota</taxon>
        <taxon>Fungi</taxon>
        <taxon>Dikarya</taxon>
        <taxon>Basidiomycota</taxon>
        <taxon>Agaricomycotina</taxon>
        <taxon>Agaricomycetes</taxon>
        <taxon>Agaricomycetidae</taxon>
        <taxon>Agaricales</taxon>
        <taxon>Agaricineae</taxon>
        <taxon>Hymenogastraceae</taxon>
        <taxon>Gymnopilus</taxon>
    </lineage>
</organism>
<evidence type="ECO:0000313" key="2">
    <source>
        <dbReference type="EMBL" id="PPQ65333.1"/>
    </source>
</evidence>
<name>A0A409VGE3_9AGAR</name>
<dbReference type="Proteomes" id="UP000284706">
    <property type="component" value="Unassembled WGS sequence"/>
</dbReference>
<proteinExistence type="predicted"/>
<evidence type="ECO:0000313" key="3">
    <source>
        <dbReference type="Proteomes" id="UP000284706"/>
    </source>
</evidence>
<gene>
    <name evidence="2" type="ORF">CVT26_000048</name>
</gene>
<dbReference type="InParanoid" id="A0A409VGE3"/>